<name>A0AAT9GG90_9BACT</name>
<protein>
    <submittedName>
        <fullName evidence="1">DUF1287 domain-containing protein</fullName>
    </submittedName>
</protein>
<dbReference type="EMBL" id="AP029612">
    <property type="protein sequence ID" value="BFG69531.1"/>
    <property type="molecule type" value="Genomic_DNA"/>
</dbReference>
<reference evidence="1" key="1">
    <citation type="submission" date="2024-02" db="EMBL/GenBank/DDBJ databases">
        <title>Sediminibacterium planktonica sp. nov. and Sediminibacterium longus sp. nov., isolated from surface lake and river water.</title>
        <authorList>
            <person name="Watanabe K."/>
            <person name="Takemine S."/>
            <person name="Ishii Y."/>
            <person name="Ogata Y."/>
            <person name="Shindo C."/>
            <person name="Suda W."/>
        </authorList>
    </citation>
    <scope>NUCLEOTIDE SEQUENCE</scope>
    <source>
        <strain evidence="1">KACHI17</strain>
    </source>
</reference>
<dbReference type="Pfam" id="PF06940">
    <property type="entry name" value="DUF1287"/>
    <property type="match status" value="1"/>
</dbReference>
<evidence type="ECO:0000313" key="1">
    <source>
        <dbReference type="EMBL" id="BFG69531.1"/>
    </source>
</evidence>
<dbReference type="PIRSF" id="PIRSF011444">
    <property type="entry name" value="DUF1287"/>
    <property type="match status" value="1"/>
</dbReference>
<organism evidence="1">
    <name type="scientific">Sediminibacterium sp. KACHI17</name>
    <dbReference type="NCBI Taxonomy" id="1751071"/>
    <lineage>
        <taxon>Bacteria</taxon>
        <taxon>Pseudomonadati</taxon>
        <taxon>Bacteroidota</taxon>
        <taxon>Chitinophagia</taxon>
        <taxon>Chitinophagales</taxon>
        <taxon>Chitinophagaceae</taxon>
        <taxon>Sediminibacterium</taxon>
    </lineage>
</organism>
<accession>A0AAT9GG90</accession>
<proteinExistence type="predicted"/>
<sequence length="167" mass="19445">MADSASTLSGYLVQYDLTYYKIPYPMGDIPSHKGVCTDVIIRAYRKLGIDLQQEVHEDMRRNFHLYPKYWGLKTTDRNIDHRRVPNLMYFFSRKGIVLPISRNAADYHAGDIVCWQLPRGLKHIGMVVHQKSKDQQRPLVIHNIGDGQVIEDALFNFPVIGHYRYAR</sequence>
<gene>
    <name evidence="1" type="ORF">KACHI17_04120</name>
</gene>
<dbReference type="InterPro" id="IPR009706">
    <property type="entry name" value="DUF1287"/>
</dbReference>
<dbReference type="AlphaFoldDB" id="A0AAT9GG90"/>